<keyword evidence="2" id="KW-1185">Reference proteome</keyword>
<dbReference type="EMBL" id="JAGTJQ010000003">
    <property type="protein sequence ID" value="KAH7034930.1"/>
    <property type="molecule type" value="Genomic_DNA"/>
</dbReference>
<dbReference type="Proteomes" id="UP000756346">
    <property type="component" value="Unassembled WGS sequence"/>
</dbReference>
<dbReference type="RefSeq" id="XP_046015023.1">
    <property type="nucleotide sequence ID" value="XM_046153133.1"/>
</dbReference>
<dbReference type="AlphaFoldDB" id="A0A9P8YBJ6"/>
<reference evidence="1" key="1">
    <citation type="journal article" date="2021" name="Nat. Commun.">
        <title>Genetic determinants of endophytism in the Arabidopsis root mycobiome.</title>
        <authorList>
            <person name="Mesny F."/>
            <person name="Miyauchi S."/>
            <person name="Thiergart T."/>
            <person name="Pickel B."/>
            <person name="Atanasova L."/>
            <person name="Karlsson M."/>
            <person name="Huettel B."/>
            <person name="Barry K.W."/>
            <person name="Haridas S."/>
            <person name="Chen C."/>
            <person name="Bauer D."/>
            <person name="Andreopoulos W."/>
            <person name="Pangilinan J."/>
            <person name="LaButti K."/>
            <person name="Riley R."/>
            <person name="Lipzen A."/>
            <person name="Clum A."/>
            <person name="Drula E."/>
            <person name="Henrissat B."/>
            <person name="Kohler A."/>
            <person name="Grigoriev I.V."/>
            <person name="Martin F.M."/>
            <person name="Hacquard S."/>
        </authorList>
    </citation>
    <scope>NUCLEOTIDE SEQUENCE</scope>
    <source>
        <strain evidence="1">MPI-CAGE-CH-0230</strain>
    </source>
</reference>
<dbReference type="GeneID" id="70182679"/>
<organism evidence="1 2">
    <name type="scientific">Microdochium trichocladiopsis</name>
    <dbReference type="NCBI Taxonomy" id="1682393"/>
    <lineage>
        <taxon>Eukaryota</taxon>
        <taxon>Fungi</taxon>
        <taxon>Dikarya</taxon>
        <taxon>Ascomycota</taxon>
        <taxon>Pezizomycotina</taxon>
        <taxon>Sordariomycetes</taxon>
        <taxon>Xylariomycetidae</taxon>
        <taxon>Xylariales</taxon>
        <taxon>Microdochiaceae</taxon>
        <taxon>Microdochium</taxon>
    </lineage>
</organism>
<evidence type="ECO:0000313" key="1">
    <source>
        <dbReference type="EMBL" id="KAH7034930.1"/>
    </source>
</evidence>
<evidence type="ECO:0000313" key="2">
    <source>
        <dbReference type="Proteomes" id="UP000756346"/>
    </source>
</evidence>
<name>A0A9P8YBJ6_9PEZI</name>
<comment type="caution">
    <text evidence="1">The sequence shown here is derived from an EMBL/GenBank/DDBJ whole genome shotgun (WGS) entry which is preliminary data.</text>
</comment>
<proteinExistence type="predicted"/>
<sequence>MNNGLCPVRAARPAGWFLTRPLLSHAFAHRQIGTWIWACKPAHRQPAWITMITTAPAEHGSELQPCMPIAYRRIDPLLHLRLRGGRIWAAVPRPERGESGEDDCVVSLRLRFSSLSVSESNLTPPVCGPRDSFCHRAASGRNEEAERNGQLHA</sequence>
<accession>A0A9P8YBJ6</accession>
<protein>
    <submittedName>
        <fullName evidence="1">Uncharacterized protein</fullName>
    </submittedName>
</protein>
<gene>
    <name evidence="1" type="ORF">B0I36DRAFT_317247</name>
</gene>